<dbReference type="SUPFAM" id="SSF52540">
    <property type="entry name" value="P-loop containing nucleoside triphosphate hydrolases"/>
    <property type="match status" value="1"/>
</dbReference>
<dbReference type="PANTHER" id="PTHR30153">
    <property type="entry name" value="REPLICATIVE DNA HELICASE DNAB"/>
    <property type="match status" value="1"/>
</dbReference>
<dbReference type="GO" id="GO:0003678">
    <property type="term" value="F:DNA helicase activity"/>
    <property type="evidence" value="ECO:0007669"/>
    <property type="project" value="InterPro"/>
</dbReference>
<organism evidence="3 4">
    <name type="scientific">Corynebacterium terpenotabidum Y-11</name>
    <dbReference type="NCBI Taxonomy" id="1200352"/>
    <lineage>
        <taxon>Bacteria</taxon>
        <taxon>Bacillati</taxon>
        <taxon>Actinomycetota</taxon>
        <taxon>Actinomycetes</taxon>
        <taxon>Mycobacteriales</taxon>
        <taxon>Corynebacteriaceae</taxon>
        <taxon>Corynebacterium</taxon>
    </lineage>
</organism>
<dbReference type="PATRIC" id="fig|1200352.3.peg.970"/>
<keyword evidence="1" id="KW-0639">Primosome</keyword>
<evidence type="ECO:0000256" key="1">
    <source>
        <dbReference type="ARBA" id="ARBA00022515"/>
    </source>
</evidence>
<dbReference type="Proteomes" id="UP000014809">
    <property type="component" value="Chromosome"/>
</dbReference>
<evidence type="ECO:0000313" key="3">
    <source>
        <dbReference type="EMBL" id="AGP30607.1"/>
    </source>
</evidence>
<keyword evidence="3" id="KW-0347">Helicase</keyword>
<dbReference type="eggNOG" id="COG0305">
    <property type="taxonomic scope" value="Bacteria"/>
</dbReference>
<reference evidence="3 4" key="1">
    <citation type="submission" date="2012-06" db="EMBL/GenBank/DDBJ databases">
        <title>Complete genome sequence of Corynebacterium terpenotabidum Y-11 (=DSM 44721).</title>
        <authorList>
            <person name="Ruckert C."/>
            <person name="Albersmeier A."/>
            <person name="Al-Dilaimi A."/>
            <person name="Szczepanowski R."/>
            <person name="Kalinowski J."/>
        </authorList>
    </citation>
    <scope>NUCLEOTIDE SEQUENCE [LARGE SCALE GENOMIC DNA]</scope>
    <source>
        <strain evidence="3 4">Y-11</strain>
    </source>
</reference>
<accession>S4XBV9</accession>
<dbReference type="InterPro" id="IPR027417">
    <property type="entry name" value="P-loop_NTPase"/>
</dbReference>
<keyword evidence="3" id="KW-0378">Hydrolase</keyword>
<keyword evidence="3" id="KW-0547">Nucleotide-binding</keyword>
<dbReference type="AlphaFoldDB" id="S4XBV9"/>
<dbReference type="GO" id="GO:0005829">
    <property type="term" value="C:cytosol"/>
    <property type="evidence" value="ECO:0007669"/>
    <property type="project" value="TreeGrafter"/>
</dbReference>
<evidence type="ECO:0000259" key="2">
    <source>
        <dbReference type="PROSITE" id="PS51199"/>
    </source>
</evidence>
<keyword evidence="4" id="KW-1185">Reference proteome</keyword>
<dbReference type="GO" id="GO:0006269">
    <property type="term" value="P:DNA replication, synthesis of primer"/>
    <property type="evidence" value="ECO:0007669"/>
    <property type="project" value="UniProtKB-KW"/>
</dbReference>
<dbReference type="PANTHER" id="PTHR30153:SF2">
    <property type="entry name" value="REPLICATIVE DNA HELICASE"/>
    <property type="match status" value="1"/>
</dbReference>
<dbReference type="InterPro" id="IPR007694">
    <property type="entry name" value="DNA_helicase_DnaB-like_C"/>
</dbReference>
<name>S4XBV9_9CORY</name>
<dbReference type="RefSeq" id="WP_020440969.1">
    <property type="nucleotide sequence ID" value="NC_021663.1"/>
</dbReference>
<gene>
    <name evidence="3" type="ORF">A606_04790</name>
</gene>
<dbReference type="GO" id="GO:0005524">
    <property type="term" value="F:ATP binding"/>
    <property type="evidence" value="ECO:0007669"/>
    <property type="project" value="InterPro"/>
</dbReference>
<evidence type="ECO:0000313" key="4">
    <source>
        <dbReference type="Proteomes" id="UP000014809"/>
    </source>
</evidence>
<dbReference type="EMBL" id="CP003696">
    <property type="protein sequence ID" value="AGP30607.1"/>
    <property type="molecule type" value="Genomic_DNA"/>
</dbReference>
<dbReference type="GO" id="GO:1990077">
    <property type="term" value="C:primosome complex"/>
    <property type="evidence" value="ECO:0007669"/>
    <property type="project" value="UniProtKB-KW"/>
</dbReference>
<feature type="domain" description="SF4 helicase" evidence="2">
    <location>
        <begin position="2"/>
        <end position="246"/>
    </location>
</feature>
<dbReference type="HOGENOM" id="CLU_1127604_0_0_11"/>
<keyword evidence="3" id="KW-0067">ATP-binding</keyword>
<dbReference type="InterPro" id="IPR003593">
    <property type="entry name" value="AAA+_ATPase"/>
</dbReference>
<proteinExistence type="predicted"/>
<dbReference type="Pfam" id="PF03796">
    <property type="entry name" value="DnaB_C"/>
    <property type="match status" value="1"/>
</dbReference>
<dbReference type="PROSITE" id="PS51199">
    <property type="entry name" value="SF4_HELICASE"/>
    <property type="match status" value="1"/>
</dbReference>
<sequence>MTHTPLGTVGYPFPEFDDLTGGMRPGQLIVIASRPGAGKTTLLLQILRHAAFRQRKKAHLISLEMSEDDLWLRLLSGESAVPVKDFHTDTFTETRQDAVTAAQAEFDLGALTVEVCPELHTFQLRPEFGASVFAYNRGEFGIIGIDGVDQITDIGASRVSGVLKQRALDLGIPVVVTARYRKGFTKTSPLMEDADTVLVLHRPDTLDPDHHRAGEADIRIVKNRLGPPAVITVAHQLFWSRFHSLS</sequence>
<protein>
    <submittedName>
        <fullName evidence="3">Replicative DNA helicase</fullName>
    </submittedName>
</protein>
<dbReference type="STRING" id="1200352.A606_04790"/>
<dbReference type="SMART" id="SM00382">
    <property type="entry name" value="AAA"/>
    <property type="match status" value="1"/>
</dbReference>
<dbReference type="Gene3D" id="3.40.50.300">
    <property type="entry name" value="P-loop containing nucleotide triphosphate hydrolases"/>
    <property type="match status" value="1"/>
</dbReference>
<dbReference type="KEGG" id="cter:A606_04790"/>